<dbReference type="Proteomes" id="UP000283700">
    <property type="component" value="Unassembled WGS sequence"/>
</dbReference>
<dbReference type="EMBL" id="QRQO01000029">
    <property type="protein sequence ID" value="RHN12313.1"/>
    <property type="molecule type" value="Genomic_DNA"/>
</dbReference>
<dbReference type="SMART" id="SM00354">
    <property type="entry name" value="HTH_LACI"/>
    <property type="match status" value="1"/>
</dbReference>
<reference evidence="7 9" key="2">
    <citation type="submission" date="2018-08" db="EMBL/GenBank/DDBJ databases">
        <title>A genome reference for cultivated species of the human gut microbiota.</title>
        <authorList>
            <person name="Zou Y."/>
            <person name="Xue W."/>
            <person name="Luo G."/>
        </authorList>
    </citation>
    <scope>NUCLEOTIDE SEQUENCE [LARGE SCALE GENOMIC DNA]</scope>
    <source>
        <strain evidence="7 9">AF31-17AC</strain>
    </source>
</reference>
<dbReference type="PROSITE" id="PS50943">
    <property type="entry name" value="HTH_CROC1"/>
    <property type="match status" value="1"/>
</dbReference>
<evidence type="ECO:0000313" key="9">
    <source>
        <dbReference type="Proteomes" id="UP000283700"/>
    </source>
</evidence>
<dbReference type="Pfam" id="PF13377">
    <property type="entry name" value="Peripla_BP_3"/>
    <property type="match status" value="1"/>
</dbReference>
<dbReference type="InterPro" id="IPR000843">
    <property type="entry name" value="HTH_LacI"/>
</dbReference>
<evidence type="ECO:0000313" key="7">
    <source>
        <dbReference type="EMBL" id="RHN12313.1"/>
    </source>
</evidence>
<evidence type="ECO:0000259" key="4">
    <source>
        <dbReference type="PROSITE" id="PS50932"/>
    </source>
</evidence>
<accession>A0A173V2X1</accession>
<dbReference type="PROSITE" id="PS50932">
    <property type="entry name" value="HTH_LACI_2"/>
    <property type="match status" value="1"/>
</dbReference>
<dbReference type="InterPro" id="IPR028082">
    <property type="entry name" value="Peripla_BP_I"/>
</dbReference>
<dbReference type="PANTHER" id="PTHR30146">
    <property type="entry name" value="LACI-RELATED TRANSCRIPTIONAL REPRESSOR"/>
    <property type="match status" value="1"/>
</dbReference>
<proteinExistence type="predicted"/>
<dbReference type="CDD" id="cd01392">
    <property type="entry name" value="HTH_LacI"/>
    <property type="match status" value="1"/>
</dbReference>
<organism evidence="6 8">
    <name type="scientific">Anaerobutyricum hallii</name>
    <dbReference type="NCBI Taxonomy" id="39488"/>
    <lineage>
        <taxon>Bacteria</taxon>
        <taxon>Bacillati</taxon>
        <taxon>Bacillota</taxon>
        <taxon>Clostridia</taxon>
        <taxon>Lachnospirales</taxon>
        <taxon>Lachnospiraceae</taxon>
        <taxon>Anaerobutyricum</taxon>
    </lineage>
</organism>
<dbReference type="InterPro" id="IPR046335">
    <property type="entry name" value="LacI/GalR-like_sensor"/>
</dbReference>
<evidence type="ECO:0000259" key="5">
    <source>
        <dbReference type="PROSITE" id="PS50943"/>
    </source>
</evidence>
<dbReference type="Gene3D" id="3.40.50.2300">
    <property type="match status" value="2"/>
</dbReference>
<dbReference type="GO" id="GO:0000976">
    <property type="term" value="F:transcription cis-regulatory region binding"/>
    <property type="evidence" value="ECO:0007669"/>
    <property type="project" value="TreeGrafter"/>
</dbReference>
<evidence type="ECO:0000256" key="1">
    <source>
        <dbReference type="ARBA" id="ARBA00023015"/>
    </source>
</evidence>
<evidence type="ECO:0000256" key="3">
    <source>
        <dbReference type="ARBA" id="ARBA00023163"/>
    </source>
</evidence>
<keyword evidence="3" id="KW-0804">Transcription</keyword>
<reference evidence="6 8" key="1">
    <citation type="submission" date="2015-09" db="EMBL/GenBank/DDBJ databases">
        <authorList>
            <consortium name="Pathogen Informatics"/>
        </authorList>
    </citation>
    <scope>NUCLEOTIDE SEQUENCE [LARGE SCALE GENOMIC DNA]</scope>
    <source>
        <strain evidence="6 8">2789STDY5834966</strain>
    </source>
</reference>
<sequence length="327" mass="36932">MNKKLTINDIAKMSGVAKSTVSRYLNGGSVRPATGQKIKKIIEENNYEPNVFARLKAKESRVIGLTVPGFDSVTTPRLVEVIVEYLKKNDYTPLIMHTGNSIAEEIRSIERLKNMNVDGIMVLATSTTKEYEEVVKRLQIPILFLGQRFPGANSIINDDYNAGYKVGEYIGKRAFEQIYLLWVSKEDPAVGEERRRGVIDGLFSCGKEPTEVIETSFFFEAAVHNVEKLIEKVKKPAALICATDRIAQGAYKVFYEKNIAIPEEVSVVGFGDYETGELMRPPLTTVKFDWKNWGESSAETMLQMIQEKPVSQIQVNPYEFIERESVR</sequence>
<dbReference type="Pfam" id="PF00356">
    <property type="entry name" value="LacI"/>
    <property type="match status" value="1"/>
</dbReference>
<keyword evidence="2" id="KW-0238">DNA-binding</keyword>
<protein>
    <submittedName>
        <fullName evidence="6">Catabolite control protein</fullName>
    </submittedName>
    <submittedName>
        <fullName evidence="7">LacI family transcriptional regulator</fullName>
    </submittedName>
</protein>
<feature type="domain" description="HTH cro/C1-type" evidence="5">
    <location>
        <begin position="3"/>
        <end position="27"/>
    </location>
</feature>
<dbReference type="CDD" id="cd01542">
    <property type="entry name" value="PBP1_TreR-like"/>
    <property type="match status" value="1"/>
</dbReference>
<dbReference type="SUPFAM" id="SSF47413">
    <property type="entry name" value="lambda repressor-like DNA-binding domains"/>
    <property type="match status" value="1"/>
</dbReference>
<dbReference type="EMBL" id="CYYC01000059">
    <property type="protein sequence ID" value="CUN20647.1"/>
    <property type="molecule type" value="Genomic_DNA"/>
</dbReference>
<evidence type="ECO:0000313" key="8">
    <source>
        <dbReference type="Proteomes" id="UP000095390"/>
    </source>
</evidence>
<gene>
    <name evidence="6" type="primary">ccpA_2</name>
    <name evidence="7" type="ORF">DWZ29_10550</name>
    <name evidence="6" type="ORF">ERS852578_02888</name>
</gene>
<name>A0A173V2X1_9FIRM</name>
<dbReference type="GO" id="GO:0003700">
    <property type="term" value="F:DNA-binding transcription factor activity"/>
    <property type="evidence" value="ECO:0007669"/>
    <property type="project" value="TreeGrafter"/>
</dbReference>
<evidence type="ECO:0000313" key="6">
    <source>
        <dbReference type="EMBL" id="CUN20647.1"/>
    </source>
</evidence>
<dbReference type="InterPro" id="IPR001387">
    <property type="entry name" value="Cro/C1-type_HTH"/>
</dbReference>
<dbReference type="InterPro" id="IPR010982">
    <property type="entry name" value="Lambda_DNA-bd_dom_sf"/>
</dbReference>
<dbReference type="OrthoDB" id="3180992at2"/>
<dbReference type="AlphaFoldDB" id="A0A173V2X1"/>
<dbReference type="Proteomes" id="UP000095390">
    <property type="component" value="Unassembled WGS sequence"/>
</dbReference>
<evidence type="ECO:0000256" key="2">
    <source>
        <dbReference type="ARBA" id="ARBA00023125"/>
    </source>
</evidence>
<dbReference type="Gene3D" id="1.10.260.40">
    <property type="entry name" value="lambda repressor-like DNA-binding domains"/>
    <property type="match status" value="1"/>
</dbReference>
<dbReference type="SUPFAM" id="SSF53822">
    <property type="entry name" value="Periplasmic binding protein-like I"/>
    <property type="match status" value="1"/>
</dbReference>
<dbReference type="RefSeq" id="WP_055183355.1">
    <property type="nucleotide sequence ID" value="NZ_CATVRT010000144.1"/>
</dbReference>
<keyword evidence="1" id="KW-0805">Transcription regulation</keyword>
<dbReference type="PANTHER" id="PTHR30146:SF154">
    <property type="entry name" value="TRANSCRIPTION REGULATOR, MEMBER OF GALR FAMILY"/>
    <property type="match status" value="1"/>
</dbReference>
<feature type="domain" description="HTH lacI-type" evidence="4">
    <location>
        <begin position="5"/>
        <end position="58"/>
    </location>
</feature>